<proteinExistence type="predicted"/>
<evidence type="ECO:0000313" key="2">
    <source>
        <dbReference type="WBParaSite" id="PSAMB.scaffold3127size19576.g20417.t1"/>
    </source>
</evidence>
<dbReference type="WBParaSite" id="PSAMB.scaffold3127size19576.g20417.t1">
    <property type="protein sequence ID" value="PSAMB.scaffold3127size19576.g20417.t1"/>
    <property type="gene ID" value="PSAMB.scaffold3127size19576.g20417"/>
</dbReference>
<evidence type="ECO:0000313" key="1">
    <source>
        <dbReference type="Proteomes" id="UP000887566"/>
    </source>
</evidence>
<dbReference type="AlphaFoldDB" id="A0A914W445"/>
<name>A0A914W445_9BILA</name>
<dbReference type="Proteomes" id="UP000887566">
    <property type="component" value="Unplaced"/>
</dbReference>
<keyword evidence="1" id="KW-1185">Reference proteome</keyword>
<reference evidence="2" key="1">
    <citation type="submission" date="2022-11" db="UniProtKB">
        <authorList>
            <consortium name="WormBaseParasite"/>
        </authorList>
    </citation>
    <scope>IDENTIFICATION</scope>
</reference>
<organism evidence="1 2">
    <name type="scientific">Plectus sambesii</name>
    <dbReference type="NCBI Taxonomy" id="2011161"/>
    <lineage>
        <taxon>Eukaryota</taxon>
        <taxon>Metazoa</taxon>
        <taxon>Ecdysozoa</taxon>
        <taxon>Nematoda</taxon>
        <taxon>Chromadorea</taxon>
        <taxon>Plectida</taxon>
        <taxon>Plectina</taxon>
        <taxon>Plectoidea</taxon>
        <taxon>Plectidae</taxon>
        <taxon>Plectus</taxon>
    </lineage>
</organism>
<sequence>MPIEVSKTTERRLGIVDLFTASICSPAPDTRAAASAGSSFGHATAINGFTFSSAASDSDVRHDVCLRGVSTAPPVHRKRTLTKLFGTNYSPSRRRRRPLETVLSQSRRAFETSRMTEDRRFV</sequence>
<accession>A0A914W445</accession>
<protein>
    <submittedName>
        <fullName evidence="2">Uncharacterized protein</fullName>
    </submittedName>
</protein>